<dbReference type="Proteomes" id="UP000001036">
    <property type="component" value="Chromosome"/>
</dbReference>
<evidence type="ECO:0000313" key="9">
    <source>
        <dbReference type="Proteomes" id="UP000001036"/>
    </source>
</evidence>
<organism evidence="8 9">
    <name type="scientific">Cellvibrio japonicus (strain Ueda107)</name>
    <name type="common">Pseudomonas fluorescens subsp. cellulosa</name>
    <dbReference type="NCBI Taxonomy" id="498211"/>
    <lineage>
        <taxon>Bacteria</taxon>
        <taxon>Pseudomonadati</taxon>
        <taxon>Pseudomonadota</taxon>
        <taxon>Gammaproteobacteria</taxon>
        <taxon>Cellvibrionales</taxon>
        <taxon>Cellvibrionaceae</taxon>
        <taxon>Cellvibrio</taxon>
    </lineage>
</organism>
<dbReference type="EMBL" id="CP000934">
    <property type="protein sequence ID" value="ACE82687.1"/>
    <property type="molecule type" value="Genomic_DNA"/>
</dbReference>
<keyword evidence="4" id="KW-0472">Membrane</keyword>
<evidence type="ECO:0000256" key="5">
    <source>
        <dbReference type="ARBA" id="ARBA00023224"/>
    </source>
</evidence>
<evidence type="ECO:0000256" key="6">
    <source>
        <dbReference type="PROSITE-ProRule" id="PRU00284"/>
    </source>
</evidence>
<keyword evidence="9" id="KW-1185">Reference proteome</keyword>
<evidence type="ECO:0000313" key="8">
    <source>
        <dbReference type="EMBL" id="ACE82687.1"/>
    </source>
</evidence>
<dbReference type="PANTHER" id="PTHR32089">
    <property type="entry name" value="METHYL-ACCEPTING CHEMOTAXIS PROTEIN MCPB"/>
    <property type="match status" value="1"/>
</dbReference>
<dbReference type="PANTHER" id="PTHR32089:SF119">
    <property type="entry name" value="METHYL-ACCEPTING CHEMOTAXIS PROTEIN CTPL"/>
    <property type="match status" value="1"/>
</dbReference>
<evidence type="ECO:0000256" key="1">
    <source>
        <dbReference type="ARBA" id="ARBA00004141"/>
    </source>
</evidence>
<evidence type="ECO:0000256" key="4">
    <source>
        <dbReference type="ARBA" id="ARBA00023136"/>
    </source>
</evidence>
<evidence type="ECO:0000256" key="2">
    <source>
        <dbReference type="ARBA" id="ARBA00022692"/>
    </source>
</evidence>
<evidence type="ECO:0000256" key="3">
    <source>
        <dbReference type="ARBA" id="ARBA00022989"/>
    </source>
</evidence>
<protein>
    <submittedName>
        <fullName evidence="8">Methyl-accepting chemotaxis transducer</fullName>
    </submittedName>
</protein>
<dbReference type="STRING" id="498211.CJA_0512"/>
<sequence>MVADEVRALARRTQLSTENIKQIVDRLVAGSTQSVAAMGHSRVRVEENVAKSASVEQTFDRIAAAIREINQITGQIASATEEQTRTSESITRQTAQLNDFNRETSLIVNQNRERLGHLEAAFGDLQRALTRFREG</sequence>
<dbReference type="KEGG" id="cja:CJA_0512"/>
<keyword evidence="5 6" id="KW-0807">Transducer</keyword>
<keyword evidence="3" id="KW-1133">Transmembrane helix</keyword>
<gene>
    <name evidence="8" type="ordered locus">CJA_0512</name>
</gene>
<dbReference type="GO" id="GO:0016020">
    <property type="term" value="C:membrane"/>
    <property type="evidence" value="ECO:0007669"/>
    <property type="project" value="UniProtKB-SubCell"/>
</dbReference>
<name>B3PJ01_CELJU</name>
<dbReference type="PROSITE" id="PS50111">
    <property type="entry name" value="CHEMOTAXIS_TRANSDUC_2"/>
    <property type="match status" value="1"/>
</dbReference>
<accession>B3PJ01</accession>
<dbReference type="SUPFAM" id="SSF58104">
    <property type="entry name" value="Methyl-accepting chemotaxis protein (MCP) signaling domain"/>
    <property type="match status" value="1"/>
</dbReference>
<feature type="domain" description="Methyl-accepting transducer" evidence="7">
    <location>
        <begin position="1"/>
        <end position="98"/>
    </location>
</feature>
<keyword evidence="2" id="KW-0812">Transmembrane</keyword>
<reference evidence="8 9" key="1">
    <citation type="journal article" date="2008" name="J. Bacteriol.">
        <title>Insights into plant cell wall degradation from the genome sequence of the soil bacterium Cellvibrio japonicus.</title>
        <authorList>
            <person name="Deboy R.T."/>
            <person name="Mongodin E.F."/>
            <person name="Fouts D.E."/>
            <person name="Tailford L.E."/>
            <person name="Khouri H."/>
            <person name="Emerson J.B."/>
            <person name="Mohamoud Y."/>
            <person name="Watkins K."/>
            <person name="Henrissat B."/>
            <person name="Gilbert H.J."/>
            <person name="Nelson K.E."/>
        </authorList>
    </citation>
    <scope>NUCLEOTIDE SEQUENCE [LARGE SCALE GENOMIC DNA]</scope>
    <source>
        <strain evidence="8 9">Ueda107</strain>
    </source>
</reference>
<proteinExistence type="predicted"/>
<dbReference type="AlphaFoldDB" id="B3PJ01"/>
<dbReference type="Gene3D" id="1.10.287.950">
    <property type="entry name" value="Methyl-accepting chemotaxis protein"/>
    <property type="match status" value="1"/>
</dbReference>
<dbReference type="Pfam" id="PF00015">
    <property type="entry name" value="MCPsignal"/>
    <property type="match status" value="1"/>
</dbReference>
<dbReference type="GO" id="GO:0006935">
    <property type="term" value="P:chemotaxis"/>
    <property type="evidence" value="ECO:0007669"/>
    <property type="project" value="UniProtKB-ARBA"/>
</dbReference>
<dbReference type="HOGENOM" id="CLU_000445_107_18_6"/>
<comment type="subcellular location">
    <subcellularLocation>
        <location evidence="1">Membrane</location>
        <topology evidence="1">Multi-pass membrane protein</topology>
    </subcellularLocation>
</comment>
<dbReference type="InterPro" id="IPR004089">
    <property type="entry name" value="MCPsignal_dom"/>
</dbReference>
<dbReference type="eggNOG" id="COG0840">
    <property type="taxonomic scope" value="Bacteria"/>
</dbReference>
<dbReference type="GO" id="GO:0007165">
    <property type="term" value="P:signal transduction"/>
    <property type="evidence" value="ECO:0007669"/>
    <property type="project" value="UniProtKB-KW"/>
</dbReference>
<evidence type="ECO:0000259" key="7">
    <source>
        <dbReference type="PROSITE" id="PS50111"/>
    </source>
</evidence>